<accession>A0A813XC97</accession>
<dbReference type="EMBL" id="CAJNOC010001472">
    <property type="protein sequence ID" value="CAF0867929.1"/>
    <property type="molecule type" value="Genomic_DNA"/>
</dbReference>
<dbReference type="Gene3D" id="3.40.50.1820">
    <property type="entry name" value="alpha/beta hydrolase"/>
    <property type="match status" value="2"/>
</dbReference>
<evidence type="ECO:0000256" key="2">
    <source>
        <dbReference type="SAM" id="Phobius"/>
    </source>
</evidence>
<reference evidence="4" key="1">
    <citation type="submission" date="2021-02" db="EMBL/GenBank/DDBJ databases">
        <authorList>
            <person name="Nowell W R."/>
        </authorList>
    </citation>
    <scope>NUCLEOTIDE SEQUENCE</scope>
    <source>
        <strain evidence="4">Ploen Becks lab</strain>
    </source>
</reference>
<comment type="similarity">
    <text evidence="1">Belongs to the type-B carboxylesterase/lipase family.</text>
</comment>
<dbReference type="PANTHER" id="PTHR43903">
    <property type="entry name" value="NEUROLIGIN"/>
    <property type="match status" value="1"/>
</dbReference>
<dbReference type="OrthoDB" id="408631at2759"/>
<evidence type="ECO:0000256" key="1">
    <source>
        <dbReference type="ARBA" id="ARBA00005964"/>
    </source>
</evidence>
<protein>
    <recommendedName>
        <fullName evidence="3">Carboxylesterase type B domain-containing protein</fullName>
    </recommendedName>
</protein>
<keyword evidence="2" id="KW-0812">Transmembrane</keyword>
<name>A0A813XC97_9BILA</name>
<evidence type="ECO:0000259" key="3">
    <source>
        <dbReference type="Pfam" id="PF00135"/>
    </source>
</evidence>
<sequence>MNLFLIFVVVNAILIDGIYLYNLTSGVYLPKKVEIMNKVIDQLLGVPYADIPLPFQKSTKYSKYSNLTRIADKWGPFCYQPIIFQNSFYGNLKIPHGYDMSLNCLVINLYIPKELDTIKKPAMFYIHGGSNAAGGSSFADGSALAALGDVIVAIPNYRLDVLGFLNKQNLNEKSSNLSGNYGLWDQVNALKWLHENCDELGCDKNSITVFGHSAGSADSLILALSKHAQPYIKRIIMQSGSALSEWAYLYDKHILEKLTESKNDPRPILKSLNFKNSKYINSLNDSLINFVSITTCSLTHKSVCFKQKIHNLTLMINSGKFNENKYLNYIHNIIKELDFNELMSLVGYFQKFFIDNFDLKFFENFYSKNDFNINDFKNATSVLYENFMSRKNYYNNSESFYKLSLTKGPCFSDLALIVTNQKSLYTICEFFQNYTKLDYEKFYSNQIIKYFLNCFKEYFKWDKSNGDVLHEMLLINENKALVELENCLLHGVNQTNLNEIRFLTESSRHLTKPTTDGDLILDTPLRELYKNEFYNSNIDVMVGITRTESFFFLLHEYKLIDMINEAFVYSSLLNKTENLLDKLSNIHKDENLSLCLKKNLLNFYGVNMSEEEVNRGLLKKRVDALELMSDYDFRLAMVTQLKFYLEKNATNKIYAYFYTHQSSFNYLLDHMKSFHKDYEVALKQLNYSVTPHFSELDFVFGLPVLSKENLIRANKSVLAYNYTDEEYQFSFDLIEYWSNFAKYGNPNSNKQKEWKNFNGETFNIFELNGKRNKANEKLYSEWLKRHEFWYETFPNNIYDKCVAKRDNSRDVTSWSLFPNNSNKTLIINSSIFINIFFILAYLFNY</sequence>
<keyword evidence="5" id="KW-1185">Reference proteome</keyword>
<comment type="caution">
    <text evidence="4">The sequence shown here is derived from an EMBL/GenBank/DDBJ whole genome shotgun (WGS) entry which is preliminary data.</text>
</comment>
<gene>
    <name evidence="4" type="ORF">OXX778_LOCUS9781</name>
</gene>
<dbReference type="SUPFAM" id="SSF53474">
    <property type="entry name" value="alpha/beta-Hydrolases"/>
    <property type="match status" value="1"/>
</dbReference>
<dbReference type="InterPro" id="IPR051093">
    <property type="entry name" value="Neuroligin/BSAL"/>
</dbReference>
<proteinExistence type="inferred from homology"/>
<dbReference type="AlphaFoldDB" id="A0A813XC97"/>
<keyword evidence="2" id="KW-1133">Transmembrane helix</keyword>
<evidence type="ECO:0000313" key="4">
    <source>
        <dbReference type="EMBL" id="CAF0867929.1"/>
    </source>
</evidence>
<dbReference type="InterPro" id="IPR029058">
    <property type="entry name" value="AB_hydrolase_fold"/>
</dbReference>
<dbReference type="Proteomes" id="UP000663879">
    <property type="component" value="Unassembled WGS sequence"/>
</dbReference>
<feature type="domain" description="Carboxylesterase type B" evidence="3">
    <location>
        <begin position="39"/>
        <end position="250"/>
    </location>
</feature>
<dbReference type="InterPro" id="IPR002018">
    <property type="entry name" value="CarbesteraseB"/>
</dbReference>
<dbReference type="Pfam" id="PF00135">
    <property type="entry name" value="COesterase"/>
    <property type="match status" value="2"/>
</dbReference>
<feature type="transmembrane region" description="Helical" evidence="2">
    <location>
        <begin position="825"/>
        <end position="843"/>
    </location>
</feature>
<keyword evidence="2" id="KW-0472">Membrane</keyword>
<organism evidence="4 5">
    <name type="scientific">Brachionus calyciflorus</name>
    <dbReference type="NCBI Taxonomy" id="104777"/>
    <lineage>
        <taxon>Eukaryota</taxon>
        <taxon>Metazoa</taxon>
        <taxon>Spiralia</taxon>
        <taxon>Gnathifera</taxon>
        <taxon>Rotifera</taxon>
        <taxon>Eurotatoria</taxon>
        <taxon>Monogononta</taxon>
        <taxon>Pseudotrocha</taxon>
        <taxon>Ploima</taxon>
        <taxon>Brachionidae</taxon>
        <taxon>Brachionus</taxon>
    </lineage>
</organism>
<evidence type="ECO:0000313" key="5">
    <source>
        <dbReference type="Proteomes" id="UP000663879"/>
    </source>
</evidence>
<feature type="domain" description="Carboxylesterase type B" evidence="3">
    <location>
        <begin position="504"/>
        <end position="780"/>
    </location>
</feature>